<evidence type="ECO:0000256" key="3">
    <source>
        <dbReference type="RuleBase" id="RU367126"/>
    </source>
</evidence>
<evidence type="ECO:0000313" key="6">
    <source>
        <dbReference type="EnsemblProtists" id="EKX54071"/>
    </source>
</evidence>
<dbReference type="GO" id="GO:0000398">
    <property type="term" value="P:mRNA splicing, via spliceosome"/>
    <property type="evidence" value="ECO:0007669"/>
    <property type="project" value="UniProtKB-UniRule"/>
</dbReference>
<keyword evidence="3" id="KW-0539">Nucleus</keyword>
<name>L1JZP1_GUITC</name>
<dbReference type="GeneID" id="17310839"/>
<dbReference type="PANTHER" id="PTHR11208:SF45">
    <property type="entry name" value="SPLICING FACTOR 1"/>
    <property type="match status" value="1"/>
</dbReference>
<dbReference type="STRING" id="905079.L1JZP1"/>
<dbReference type="Proteomes" id="UP000011087">
    <property type="component" value="Unassembled WGS sequence"/>
</dbReference>
<dbReference type="CDD" id="cd02395">
    <property type="entry name" value="KH-I_BBP"/>
    <property type="match status" value="1"/>
</dbReference>
<dbReference type="GO" id="GO:0045131">
    <property type="term" value="F:pre-mRNA branch point binding"/>
    <property type="evidence" value="ECO:0007669"/>
    <property type="project" value="UniProtKB-UniRule"/>
</dbReference>
<dbReference type="InterPro" id="IPR045071">
    <property type="entry name" value="BBP-like"/>
</dbReference>
<dbReference type="GO" id="GO:0003729">
    <property type="term" value="F:mRNA binding"/>
    <property type="evidence" value="ECO:0007669"/>
    <property type="project" value="TreeGrafter"/>
</dbReference>
<comment type="function">
    <text evidence="3">Necessary for the splicing of pre-mRNA. Has a role in the recognition of the branch site (5'-UACUAAC-3'), the pyrimidine tract and the 3'-splice site at the 3'-end of introns.</text>
</comment>
<dbReference type="EnsemblProtists" id="EKX54071">
    <property type="protein sequence ID" value="EKX54071"/>
    <property type="gene ID" value="GUITHDRAFT_62028"/>
</dbReference>
<keyword evidence="3" id="KW-0747">Spliceosome</keyword>
<reference evidence="5 7" key="1">
    <citation type="journal article" date="2012" name="Nature">
        <title>Algal genomes reveal evolutionary mosaicism and the fate of nucleomorphs.</title>
        <authorList>
            <consortium name="DOE Joint Genome Institute"/>
            <person name="Curtis B.A."/>
            <person name="Tanifuji G."/>
            <person name="Burki F."/>
            <person name="Gruber A."/>
            <person name="Irimia M."/>
            <person name="Maruyama S."/>
            <person name="Arias M.C."/>
            <person name="Ball S.G."/>
            <person name="Gile G.H."/>
            <person name="Hirakawa Y."/>
            <person name="Hopkins J.F."/>
            <person name="Kuo A."/>
            <person name="Rensing S.A."/>
            <person name="Schmutz J."/>
            <person name="Symeonidi A."/>
            <person name="Elias M."/>
            <person name="Eveleigh R.J."/>
            <person name="Herman E.K."/>
            <person name="Klute M.J."/>
            <person name="Nakayama T."/>
            <person name="Obornik M."/>
            <person name="Reyes-Prieto A."/>
            <person name="Armbrust E.V."/>
            <person name="Aves S.J."/>
            <person name="Beiko R.G."/>
            <person name="Coutinho P."/>
            <person name="Dacks J.B."/>
            <person name="Durnford D.G."/>
            <person name="Fast N.M."/>
            <person name="Green B.R."/>
            <person name="Grisdale C.J."/>
            <person name="Hempel F."/>
            <person name="Henrissat B."/>
            <person name="Hoppner M.P."/>
            <person name="Ishida K."/>
            <person name="Kim E."/>
            <person name="Koreny L."/>
            <person name="Kroth P.G."/>
            <person name="Liu Y."/>
            <person name="Malik S.B."/>
            <person name="Maier U.G."/>
            <person name="McRose D."/>
            <person name="Mock T."/>
            <person name="Neilson J.A."/>
            <person name="Onodera N.T."/>
            <person name="Poole A.M."/>
            <person name="Pritham E.J."/>
            <person name="Richards T.A."/>
            <person name="Rocap G."/>
            <person name="Roy S.W."/>
            <person name="Sarai C."/>
            <person name="Schaack S."/>
            <person name="Shirato S."/>
            <person name="Slamovits C.H."/>
            <person name="Spencer D.F."/>
            <person name="Suzuki S."/>
            <person name="Worden A.Z."/>
            <person name="Zauner S."/>
            <person name="Barry K."/>
            <person name="Bell C."/>
            <person name="Bharti A.K."/>
            <person name="Crow J.A."/>
            <person name="Grimwood J."/>
            <person name="Kramer R."/>
            <person name="Lindquist E."/>
            <person name="Lucas S."/>
            <person name="Salamov A."/>
            <person name="McFadden G.I."/>
            <person name="Lane C.E."/>
            <person name="Keeling P.J."/>
            <person name="Gray M.W."/>
            <person name="Grigoriev I.V."/>
            <person name="Archibald J.M."/>
        </authorList>
    </citation>
    <scope>NUCLEOTIDE SEQUENCE</scope>
    <source>
        <strain evidence="5 7">CCMP2712</strain>
    </source>
</reference>
<reference evidence="7" key="2">
    <citation type="submission" date="2012-11" db="EMBL/GenBank/DDBJ databases">
        <authorList>
            <person name="Kuo A."/>
            <person name="Curtis B.A."/>
            <person name="Tanifuji G."/>
            <person name="Burki F."/>
            <person name="Gruber A."/>
            <person name="Irimia M."/>
            <person name="Maruyama S."/>
            <person name="Arias M.C."/>
            <person name="Ball S.G."/>
            <person name="Gile G.H."/>
            <person name="Hirakawa Y."/>
            <person name="Hopkins J.F."/>
            <person name="Rensing S.A."/>
            <person name="Schmutz J."/>
            <person name="Symeonidi A."/>
            <person name="Elias M."/>
            <person name="Eveleigh R.J."/>
            <person name="Herman E.K."/>
            <person name="Klute M.J."/>
            <person name="Nakayama T."/>
            <person name="Obornik M."/>
            <person name="Reyes-Prieto A."/>
            <person name="Armbrust E.V."/>
            <person name="Aves S.J."/>
            <person name="Beiko R.G."/>
            <person name="Coutinho P."/>
            <person name="Dacks J.B."/>
            <person name="Durnford D.G."/>
            <person name="Fast N.M."/>
            <person name="Green B.R."/>
            <person name="Grisdale C."/>
            <person name="Hempe F."/>
            <person name="Henrissat B."/>
            <person name="Hoppner M.P."/>
            <person name="Ishida K.-I."/>
            <person name="Kim E."/>
            <person name="Koreny L."/>
            <person name="Kroth P.G."/>
            <person name="Liu Y."/>
            <person name="Malik S.-B."/>
            <person name="Maier U.G."/>
            <person name="McRose D."/>
            <person name="Mock T."/>
            <person name="Neilson J.A."/>
            <person name="Onodera N.T."/>
            <person name="Poole A.M."/>
            <person name="Pritham E.J."/>
            <person name="Richards T.A."/>
            <person name="Rocap G."/>
            <person name="Roy S.W."/>
            <person name="Sarai C."/>
            <person name="Schaack S."/>
            <person name="Shirato S."/>
            <person name="Slamovits C.H."/>
            <person name="Spencer D.F."/>
            <person name="Suzuki S."/>
            <person name="Worden A.Z."/>
            <person name="Zauner S."/>
            <person name="Barry K."/>
            <person name="Bell C."/>
            <person name="Bharti A.K."/>
            <person name="Crow J.A."/>
            <person name="Grimwood J."/>
            <person name="Kramer R."/>
            <person name="Lindquist E."/>
            <person name="Lucas S."/>
            <person name="Salamov A."/>
            <person name="McFadden G.I."/>
            <person name="Lane C.E."/>
            <person name="Keeling P.J."/>
            <person name="Gray M.W."/>
            <person name="Grigoriev I.V."/>
            <person name="Archibald J.M."/>
        </authorList>
    </citation>
    <scope>NUCLEOTIDE SEQUENCE</scope>
    <source>
        <strain evidence="7">CCMP2712</strain>
    </source>
</reference>
<keyword evidence="1 2" id="KW-0694">RNA-binding</keyword>
<keyword evidence="3" id="KW-0862">Zinc</keyword>
<dbReference type="InterPro" id="IPR004087">
    <property type="entry name" value="KH_dom"/>
</dbReference>
<dbReference type="Gene3D" id="3.30.1370.10">
    <property type="entry name" value="K Homology domain, type 1"/>
    <property type="match status" value="1"/>
</dbReference>
<evidence type="ECO:0000313" key="7">
    <source>
        <dbReference type="Proteomes" id="UP000011087"/>
    </source>
</evidence>
<evidence type="ECO:0000259" key="4">
    <source>
        <dbReference type="SMART" id="SM00322"/>
    </source>
</evidence>
<dbReference type="eggNOG" id="KOG0119">
    <property type="taxonomic scope" value="Eukaryota"/>
</dbReference>
<proteinExistence type="inferred from homology"/>
<dbReference type="PaxDb" id="55529-EKX54071"/>
<keyword evidence="3" id="KW-0508">mRNA splicing</keyword>
<feature type="domain" description="K Homology" evidence="4">
    <location>
        <begin position="1"/>
        <end position="87"/>
    </location>
</feature>
<protein>
    <recommendedName>
        <fullName evidence="3">Branchpoint-bridging protein</fullName>
    </recommendedName>
</protein>
<dbReference type="GO" id="GO:0005681">
    <property type="term" value="C:spliceosomal complex"/>
    <property type="evidence" value="ECO:0007669"/>
    <property type="project" value="UniProtKB-KW"/>
</dbReference>
<dbReference type="GO" id="GO:0048024">
    <property type="term" value="P:regulation of mRNA splicing, via spliceosome"/>
    <property type="evidence" value="ECO:0007669"/>
    <property type="project" value="TreeGrafter"/>
</dbReference>
<organism evidence="5">
    <name type="scientific">Guillardia theta (strain CCMP2712)</name>
    <name type="common">Cryptophyte</name>
    <dbReference type="NCBI Taxonomy" id="905079"/>
    <lineage>
        <taxon>Eukaryota</taxon>
        <taxon>Cryptophyceae</taxon>
        <taxon>Pyrenomonadales</taxon>
        <taxon>Geminigeraceae</taxon>
        <taxon>Guillardia</taxon>
    </lineage>
</organism>
<comment type="similarity">
    <text evidence="3">Belongs to the BBP/SF1 family.</text>
</comment>
<keyword evidence="3" id="KW-0479">Metal-binding</keyword>
<dbReference type="AlphaFoldDB" id="L1JZP1"/>
<dbReference type="SMART" id="SM00322">
    <property type="entry name" value="KH"/>
    <property type="match status" value="1"/>
</dbReference>
<gene>
    <name evidence="5" type="ORF">GUITHDRAFT_62028</name>
</gene>
<dbReference type="GO" id="GO:0008270">
    <property type="term" value="F:zinc ion binding"/>
    <property type="evidence" value="ECO:0007669"/>
    <property type="project" value="UniProtKB-UniRule"/>
</dbReference>
<feature type="non-terminal residue" evidence="5">
    <location>
        <position position="1"/>
    </location>
</feature>
<dbReference type="RefSeq" id="XP_005841051.1">
    <property type="nucleotide sequence ID" value="XM_005840994.1"/>
</dbReference>
<reference evidence="6" key="3">
    <citation type="submission" date="2015-06" db="UniProtKB">
        <authorList>
            <consortium name="EnsemblProtists"/>
        </authorList>
    </citation>
    <scope>IDENTIFICATION</scope>
</reference>
<dbReference type="KEGG" id="gtt:GUITHDRAFT_62028"/>
<accession>L1JZP1</accession>
<keyword evidence="3" id="KW-0863">Zinc-finger</keyword>
<dbReference type="EMBL" id="JH992968">
    <property type="protein sequence ID" value="EKX54071.1"/>
    <property type="molecule type" value="Genomic_DNA"/>
</dbReference>
<sequence length="111" mass="12418">KIYIPVKEYPGYPFIGLILGPRGNTQKKLERETGARIVIRGKGSVKDGRKGFKGNDPSEDEDLHVLITGDTQEQVDAASKIITELLTPKEDAENEWKRMQLRELALINGTL</sequence>
<evidence type="ECO:0000313" key="5">
    <source>
        <dbReference type="EMBL" id="EKX54071.1"/>
    </source>
</evidence>
<dbReference type="Pfam" id="PF22675">
    <property type="entry name" value="KH-I_KHDC4-BBP"/>
    <property type="match status" value="1"/>
</dbReference>
<dbReference type="InterPro" id="IPR036612">
    <property type="entry name" value="KH_dom_type_1_sf"/>
</dbReference>
<dbReference type="SUPFAM" id="SSF54791">
    <property type="entry name" value="Eukaryotic type KH-domain (KH-domain type I)"/>
    <property type="match status" value="1"/>
</dbReference>
<dbReference type="HOGENOM" id="CLU_065679_2_1_1"/>
<keyword evidence="7" id="KW-1185">Reference proteome</keyword>
<dbReference type="InterPro" id="IPR055256">
    <property type="entry name" value="KH_1_KHDC4/BBP-like"/>
</dbReference>
<evidence type="ECO:0000256" key="2">
    <source>
        <dbReference type="PROSITE-ProRule" id="PRU00117"/>
    </source>
</evidence>
<feature type="non-terminal residue" evidence="5">
    <location>
        <position position="111"/>
    </location>
</feature>
<evidence type="ECO:0000256" key="1">
    <source>
        <dbReference type="ARBA" id="ARBA00022884"/>
    </source>
</evidence>
<keyword evidence="3" id="KW-0507">mRNA processing</keyword>
<dbReference type="PROSITE" id="PS50084">
    <property type="entry name" value="KH_TYPE_1"/>
    <property type="match status" value="1"/>
</dbReference>
<dbReference type="OrthoDB" id="6777263at2759"/>
<comment type="subcellular location">
    <subcellularLocation>
        <location evidence="3">Nucleus</location>
    </subcellularLocation>
</comment>
<dbReference type="PANTHER" id="PTHR11208">
    <property type="entry name" value="RNA-BINDING PROTEIN RELATED"/>
    <property type="match status" value="1"/>
</dbReference>
<dbReference type="OMA" id="NTNIAIR"/>